<dbReference type="EMBL" id="BOMI01000072">
    <property type="protein sequence ID" value="GID75213.1"/>
    <property type="molecule type" value="Genomic_DNA"/>
</dbReference>
<evidence type="ECO:0000313" key="1">
    <source>
        <dbReference type="EMBL" id="GID75213.1"/>
    </source>
</evidence>
<reference evidence="1 2" key="1">
    <citation type="submission" date="2021-01" db="EMBL/GenBank/DDBJ databases">
        <title>Whole genome shotgun sequence of Actinoplanes deccanensis NBRC 13994.</title>
        <authorList>
            <person name="Komaki H."/>
            <person name="Tamura T."/>
        </authorList>
    </citation>
    <scope>NUCLEOTIDE SEQUENCE [LARGE SCALE GENOMIC DNA]</scope>
    <source>
        <strain evidence="1 2">NBRC 13994</strain>
    </source>
</reference>
<gene>
    <name evidence="1" type="ORF">Ade02nite_38540</name>
</gene>
<accession>A0ABQ3Y5E5</accession>
<comment type="caution">
    <text evidence="1">The sequence shown here is derived from an EMBL/GenBank/DDBJ whole genome shotgun (WGS) entry which is preliminary data.</text>
</comment>
<dbReference type="Proteomes" id="UP000609879">
    <property type="component" value="Unassembled WGS sequence"/>
</dbReference>
<proteinExistence type="predicted"/>
<name>A0ABQ3Y5E5_9ACTN</name>
<protein>
    <submittedName>
        <fullName evidence="1">Uncharacterized protein</fullName>
    </submittedName>
</protein>
<keyword evidence="2" id="KW-1185">Reference proteome</keyword>
<organism evidence="1 2">
    <name type="scientific">Paractinoplanes deccanensis</name>
    <dbReference type="NCBI Taxonomy" id="113561"/>
    <lineage>
        <taxon>Bacteria</taxon>
        <taxon>Bacillati</taxon>
        <taxon>Actinomycetota</taxon>
        <taxon>Actinomycetes</taxon>
        <taxon>Micromonosporales</taxon>
        <taxon>Micromonosporaceae</taxon>
        <taxon>Paractinoplanes</taxon>
    </lineage>
</organism>
<sequence>MRRALEREQVVLAHAHHFDVADQHQLFVVGLEGGGQDLCRVDPQAGEELGVGAGDPGGGAFQPVTVRVLADGDEDLADRLLDPPEVDGLLDRGAGELSVDQAGGEIVEGVVVGDQLLPSGALLPFGLGPTAA</sequence>
<evidence type="ECO:0000313" key="2">
    <source>
        <dbReference type="Proteomes" id="UP000609879"/>
    </source>
</evidence>